<proteinExistence type="predicted"/>
<evidence type="ECO:0000256" key="5">
    <source>
        <dbReference type="PROSITE-ProRule" id="PRU00560"/>
    </source>
</evidence>
<dbReference type="PROSITE" id="PS51198">
    <property type="entry name" value="UVRD_HELICASE_ATP_BIND"/>
    <property type="match status" value="1"/>
</dbReference>
<dbReference type="PANTHER" id="PTHR11070">
    <property type="entry name" value="UVRD / RECB / PCRA DNA HELICASE FAMILY MEMBER"/>
    <property type="match status" value="1"/>
</dbReference>
<reference evidence="8" key="1">
    <citation type="submission" date="2017-04" db="EMBL/GenBank/DDBJ databases">
        <authorList>
            <person name="Varghese N."/>
            <person name="Submissions S."/>
        </authorList>
    </citation>
    <scope>NUCLEOTIDE SEQUENCE [LARGE SCALE GENOMIC DNA]</scope>
    <source>
        <strain evidence="8">DSM 9293</strain>
    </source>
</reference>
<evidence type="ECO:0000256" key="3">
    <source>
        <dbReference type="ARBA" id="ARBA00022806"/>
    </source>
</evidence>
<feature type="binding site" evidence="5">
    <location>
        <begin position="209"/>
        <end position="216"/>
    </location>
    <ligand>
        <name>ATP</name>
        <dbReference type="ChEBI" id="CHEBI:30616"/>
    </ligand>
</feature>
<dbReference type="OrthoDB" id="9787585at2"/>
<gene>
    <name evidence="7" type="ORF">SAMN00768000_3261</name>
</gene>
<dbReference type="AlphaFoldDB" id="A0A1W1WLL2"/>
<dbReference type="GO" id="GO:0000725">
    <property type="term" value="P:recombinational repair"/>
    <property type="evidence" value="ECO:0007669"/>
    <property type="project" value="TreeGrafter"/>
</dbReference>
<dbReference type="GO" id="GO:0016787">
    <property type="term" value="F:hydrolase activity"/>
    <property type="evidence" value="ECO:0007669"/>
    <property type="project" value="UniProtKB-UniRule"/>
</dbReference>
<sequence>MEYRFEKSSRTFLAEQTTLSHVLRTIDEGLNRLLTRDRQPVSGANDIAVYEAVARGEQKWFEEWDRHRSSPYYGRLEYIDHDENDVMEVVYVSKSQRSLSFRDGKDRVINVIPWNAPVAKMYITHRSVPNIWDLKRVTRLVIQAATLDEVTDLYRDANLPDLGDLGEFIESKMFEKSSGGKLADIVATLQEEQYDLIVQPMRQSLVINGGPGSGKTEIALHRVVHLLHSQSLTAKQILYLGPSAPFLRYVSDILPSLDATDIVLHDLGAWVSAYAGLPVRPQILYQEESKLYDLGFVEFVDRWFKEYLEEVALKLGPLEMEFNVDRMSGKQTRVASLLCEDVARLLASAKSLSHGVQLLRERWTSVVETVLVGSESHEFQTAMSQARQRFAAWLATSHLPRDINDVAPLYSTVRKQFGLSSPFSLQGTWGIGDALGLLYLSTKIFSPKQRYALIVLDEAQDLPAIGFALVRQLLTANGSLTVVGDPYQHLTDFSQPLSWETLAQQLQARYIVLKDNYRSRAKVVQLANAAHPAGIEQRPRRPGGIIHPPYSLGHHAAEKLIHEVERLVSRYSGQVALIFANKIPHQLREELFALQPEQLKMAVEPADPEGYQVIISTVKYAKGLEFDAAILVAESATAFELVLGGAYQLYTAISRAREEVMMFGLGHMPRHYQTLYESVSHD</sequence>
<dbReference type="SUPFAM" id="SSF52540">
    <property type="entry name" value="P-loop containing nucleoside triphosphate hydrolases"/>
    <property type="match status" value="1"/>
</dbReference>
<evidence type="ECO:0000313" key="8">
    <source>
        <dbReference type="Proteomes" id="UP000192660"/>
    </source>
</evidence>
<evidence type="ECO:0000256" key="4">
    <source>
        <dbReference type="ARBA" id="ARBA00022840"/>
    </source>
</evidence>
<protein>
    <submittedName>
        <fullName evidence="7">DNA helicase IV</fullName>
    </submittedName>
</protein>
<feature type="domain" description="UvrD-like helicase ATP-binding" evidence="6">
    <location>
        <begin position="188"/>
        <end position="520"/>
    </location>
</feature>
<dbReference type="Gene3D" id="3.40.50.300">
    <property type="entry name" value="P-loop containing nucleotide triphosphate hydrolases"/>
    <property type="match status" value="2"/>
</dbReference>
<dbReference type="Proteomes" id="UP000192660">
    <property type="component" value="Unassembled WGS sequence"/>
</dbReference>
<dbReference type="InterPro" id="IPR027785">
    <property type="entry name" value="UvrD-like_helicase_C"/>
</dbReference>
<evidence type="ECO:0000256" key="1">
    <source>
        <dbReference type="ARBA" id="ARBA00022741"/>
    </source>
</evidence>
<organism evidence="7 8">
    <name type="scientific">Sulfobacillus thermosulfidooxidans (strain DSM 9293 / VKM B-1269 / AT-1)</name>
    <dbReference type="NCBI Taxonomy" id="929705"/>
    <lineage>
        <taxon>Bacteria</taxon>
        <taxon>Bacillati</taxon>
        <taxon>Bacillota</taxon>
        <taxon>Clostridia</taxon>
        <taxon>Eubacteriales</taxon>
        <taxon>Clostridiales Family XVII. Incertae Sedis</taxon>
        <taxon>Sulfobacillus</taxon>
    </lineage>
</organism>
<dbReference type="InterPro" id="IPR000212">
    <property type="entry name" value="DNA_helicase_UvrD/REP"/>
</dbReference>
<dbReference type="RefSeq" id="WP_020374816.1">
    <property type="nucleotide sequence ID" value="NZ_FWWY01000001.1"/>
</dbReference>
<evidence type="ECO:0000259" key="6">
    <source>
        <dbReference type="PROSITE" id="PS51198"/>
    </source>
</evidence>
<dbReference type="Pfam" id="PF13538">
    <property type="entry name" value="UvrD_C_2"/>
    <property type="match status" value="1"/>
</dbReference>
<evidence type="ECO:0000256" key="2">
    <source>
        <dbReference type="ARBA" id="ARBA00022801"/>
    </source>
</evidence>
<keyword evidence="3 5" id="KW-0347">Helicase</keyword>
<keyword evidence="8" id="KW-1185">Reference proteome</keyword>
<keyword evidence="4 5" id="KW-0067">ATP-binding</keyword>
<dbReference type="InterPro" id="IPR014016">
    <property type="entry name" value="UvrD-like_ATP-bd"/>
</dbReference>
<accession>A0A1W1WLL2</accession>
<dbReference type="InterPro" id="IPR027417">
    <property type="entry name" value="P-loop_NTPase"/>
</dbReference>
<evidence type="ECO:0000313" key="7">
    <source>
        <dbReference type="EMBL" id="SMC07208.1"/>
    </source>
</evidence>
<keyword evidence="1 5" id="KW-0547">Nucleotide-binding</keyword>
<name>A0A1W1WLL2_SULTA</name>
<dbReference type="GO" id="GO:0003677">
    <property type="term" value="F:DNA binding"/>
    <property type="evidence" value="ECO:0007669"/>
    <property type="project" value="InterPro"/>
</dbReference>
<dbReference type="GO" id="GO:0043138">
    <property type="term" value="F:3'-5' DNA helicase activity"/>
    <property type="evidence" value="ECO:0007669"/>
    <property type="project" value="TreeGrafter"/>
</dbReference>
<dbReference type="PANTHER" id="PTHR11070:SF2">
    <property type="entry name" value="ATP-DEPENDENT DNA HELICASE SRS2"/>
    <property type="match status" value="1"/>
</dbReference>
<dbReference type="Pfam" id="PF00580">
    <property type="entry name" value="UvrD-helicase"/>
    <property type="match status" value="2"/>
</dbReference>
<dbReference type="GO" id="GO:0005524">
    <property type="term" value="F:ATP binding"/>
    <property type="evidence" value="ECO:0007669"/>
    <property type="project" value="UniProtKB-UniRule"/>
</dbReference>
<dbReference type="STRING" id="28034.BFX07_06660"/>
<dbReference type="EMBL" id="FWWY01000001">
    <property type="protein sequence ID" value="SMC07208.1"/>
    <property type="molecule type" value="Genomic_DNA"/>
</dbReference>
<keyword evidence="2 5" id="KW-0378">Hydrolase</keyword>